<evidence type="ECO:0000313" key="4">
    <source>
        <dbReference type="Proteomes" id="UP000319852"/>
    </source>
</evidence>
<dbReference type="AlphaFoldDB" id="A0A517MSG3"/>
<evidence type="ECO:0000259" key="2">
    <source>
        <dbReference type="Pfam" id="PF03983"/>
    </source>
</evidence>
<evidence type="ECO:0000313" key="3">
    <source>
        <dbReference type="EMBL" id="QDS97809.1"/>
    </source>
</evidence>
<dbReference type="Proteomes" id="UP000319852">
    <property type="component" value="Chromosome"/>
</dbReference>
<protein>
    <recommendedName>
        <fullName evidence="2">SLA1 homology domain-containing protein</fullName>
    </recommendedName>
</protein>
<keyword evidence="4" id="KW-1185">Reference proteome</keyword>
<feature type="region of interest" description="Disordered" evidence="1">
    <location>
        <begin position="129"/>
        <end position="163"/>
    </location>
</feature>
<proteinExistence type="predicted"/>
<feature type="region of interest" description="Disordered" evidence="1">
    <location>
        <begin position="235"/>
        <end position="269"/>
    </location>
</feature>
<sequence>MFFVLFVVVEKYGLKIAARTITEQARQLILDLAPSERLSCRGRLFAFSSSSEILMRSFHLFSVLCCLLLFASSSHARTWSDKSGKHKIEAEFVEATGGNAKLKKPDGKVITIPLAKLSKDDQRHIRDIVKGQASGSSGGGTNSSDKGRGNGSTFNYSERTRDGNTIIERSFSHSTGNAAKADKPKRRTWTDATGKHNIEATFMELVDDKVRLRREDGKVLLLPLNKLSEKDQEAAKRLASGIAPNSSDPNDPFGDASIDSTYGSGAPKREEGVYLPGDIVEATSFGEIKRGTVTGVDDRLLTILFDGESDTDRVFIRSGKIRMIKANPNAVARGASGNALSGADYSGVEQVMLGTHSPGAFTPDPLVATKTRLRALRVGPKRGFFEDLESFAISPNGRFALLAHSGGADPSSEESRLELCDLTTGKVRQIDDVPKGLKSAAISPSGLRIAATSGKAHHDSETLDIYNVGPNGLQHSLSWKPFKDAFFKDVKGLTWLGDSRLATVGMKNITIWDVETAQAIYTLELNGLSCGVVSPGMKQLALADSKAINVLDAATGEPLQQVALPQGRRHQAIAFDPSGKLLAGTDGSQVDLINLETGELFDTLYLPSSGSTISWADSEHLLVGGSSLVHVPSQMVIWNYKHNANKTTSAAGINWYLLDSGGARVLLPLRLPHAGVKSISDSEVVLRSGDAIALEFELMSNLARGGKSILDEAKKSLTTHLEAAGYVIAENAPAVLVVRAETGEQREMQYQEFGFRRGAPDKVSVPERIYTLELQIDGKTVWTRKRTQGPPHMLHMNKGESTQQAVARAMEPSAGYFGTGIPSRILPAEKMEQRQSEITSSGIR</sequence>
<gene>
    <name evidence="3" type="ORF">HG15A2_10760</name>
</gene>
<name>A0A517MSG3_9BACT</name>
<reference evidence="3 4" key="1">
    <citation type="submission" date="2019-02" db="EMBL/GenBank/DDBJ databases">
        <title>Deep-cultivation of Planctomycetes and their phenomic and genomic characterization uncovers novel biology.</title>
        <authorList>
            <person name="Wiegand S."/>
            <person name="Jogler M."/>
            <person name="Boedeker C."/>
            <person name="Pinto D."/>
            <person name="Vollmers J."/>
            <person name="Rivas-Marin E."/>
            <person name="Kohn T."/>
            <person name="Peeters S.H."/>
            <person name="Heuer A."/>
            <person name="Rast P."/>
            <person name="Oberbeckmann S."/>
            <person name="Bunk B."/>
            <person name="Jeske O."/>
            <person name="Meyerdierks A."/>
            <person name="Storesund J.E."/>
            <person name="Kallscheuer N."/>
            <person name="Luecker S."/>
            <person name="Lage O.M."/>
            <person name="Pohl T."/>
            <person name="Merkel B.J."/>
            <person name="Hornburger P."/>
            <person name="Mueller R.-W."/>
            <person name="Bruemmer F."/>
            <person name="Labrenz M."/>
            <person name="Spormann A.M."/>
            <person name="Op den Camp H."/>
            <person name="Overmann J."/>
            <person name="Amann R."/>
            <person name="Jetten M.S.M."/>
            <person name="Mascher T."/>
            <person name="Medema M.H."/>
            <person name="Devos D.P."/>
            <person name="Kaster A.-K."/>
            <person name="Ovreas L."/>
            <person name="Rohde M."/>
            <person name="Galperin M.Y."/>
            <person name="Jogler C."/>
        </authorList>
    </citation>
    <scope>NUCLEOTIDE SEQUENCE [LARGE SCALE GENOMIC DNA]</scope>
    <source>
        <strain evidence="3 4">HG15A2</strain>
    </source>
</reference>
<dbReference type="GO" id="GO:0042802">
    <property type="term" value="F:identical protein binding"/>
    <property type="evidence" value="ECO:0007669"/>
    <property type="project" value="InterPro"/>
</dbReference>
<feature type="domain" description="SLA1 homology" evidence="2">
    <location>
        <begin position="179"/>
        <end position="238"/>
    </location>
</feature>
<dbReference type="Gene3D" id="2.130.10.10">
    <property type="entry name" value="YVTN repeat-like/Quinoprotein amine dehydrogenase"/>
    <property type="match status" value="1"/>
</dbReference>
<dbReference type="SUPFAM" id="SSF69322">
    <property type="entry name" value="Tricorn protease domain 2"/>
    <property type="match status" value="1"/>
</dbReference>
<dbReference type="EMBL" id="CP036263">
    <property type="protein sequence ID" value="QDS97809.1"/>
    <property type="molecule type" value="Genomic_DNA"/>
</dbReference>
<dbReference type="InterPro" id="IPR007131">
    <property type="entry name" value="SHD1"/>
</dbReference>
<dbReference type="InterPro" id="IPR015943">
    <property type="entry name" value="WD40/YVTN_repeat-like_dom_sf"/>
</dbReference>
<dbReference type="GO" id="GO:0008092">
    <property type="term" value="F:cytoskeletal protein binding"/>
    <property type="evidence" value="ECO:0007669"/>
    <property type="project" value="InterPro"/>
</dbReference>
<dbReference type="GO" id="GO:0043130">
    <property type="term" value="F:ubiquitin binding"/>
    <property type="evidence" value="ECO:0007669"/>
    <property type="project" value="InterPro"/>
</dbReference>
<organism evidence="3 4">
    <name type="scientific">Adhaeretor mobilis</name>
    <dbReference type="NCBI Taxonomy" id="1930276"/>
    <lineage>
        <taxon>Bacteria</taxon>
        <taxon>Pseudomonadati</taxon>
        <taxon>Planctomycetota</taxon>
        <taxon>Planctomycetia</taxon>
        <taxon>Pirellulales</taxon>
        <taxon>Lacipirellulaceae</taxon>
        <taxon>Adhaeretor</taxon>
    </lineage>
</organism>
<accession>A0A517MSG3</accession>
<dbReference type="Gene3D" id="2.30.30.700">
    <property type="entry name" value="SLA1 homology domain 1"/>
    <property type="match status" value="2"/>
</dbReference>
<dbReference type="Pfam" id="PF03983">
    <property type="entry name" value="SHD1"/>
    <property type="match status" value="2"/>
</dbReference>
<evidence type="ECO:0000256" key="1">
    <source>
        <dbReference type="SAM" id="MobiDB-lite"/>
    </source>
</evidence>
<dbReference type="GO" id="GO:0030674">
    <property type="term" value="F:protein-macromolecule adaptor activity"/>
    <property type="evidence" value="ECO:0007669"/>
    <property type="project" value="InterPro"/>
</dbReference>
<feature type="domain" description="SLA1 homology" evidence="2">
    <location>
        <begin position="73"/>
        <end position="129"/>
    </location>
</feature>
<dbReference type="KEGG" id="amob:HG15A2_10760"/>